<sequence>MQEALVSEICRPEPKVFATNRTIDGKAVVEHLSTAAVADEGEVVGDAPVVNQPQAGVLKQMLDKLLGDSPRNARNVRKFEPHMIEHGFSGLDHNMDAQKLAEMKHPWRIRTPQQQRARSAPTAQDFLQLRSSLKVAWIQTNKRKWRSFISEAENSARFRYGSEPQAPERHCSPCLSRL</sequence>
<name>A0ABD3GIV0_9MARC</name>
<keyword evidence="2" id="KW-1185">Reference proteome</keyword>
<dbReference type="AlphaFoldDB" id="A0ABD3GIV0"/>
<gene>
    <name evidence="1" type="ORF">R1sor_027582</name>
</gene>
<dbReference type="Proteomes" id="UP001633002">
    <property type="component" value="Unassembled WGS sequence"/>
</dbReference>
<evidence type="ECO:0000313" key="2">
    <source>
        <dbReference type="Proteomes" id="UP001633002"/>
    </source>
</evidence>
<organism evidence="1 2">
    <name type="scientific">Riccia sorocarpa</name>
    <dbReference type="NCBI Taxonomy" id="122646"/>
    <lineage>
        <taxon>Eukaryota</taxon>
        <taxon>Viridiplantae</taxon>
        <taxon>Streptophyta</taxon>
        <taxon>Embryophyta</taxon>
        <taxon>Marchantiophyta</taxon>
        <taxon>Marchantiopsida</taxon>
        <taxon>Marchantiidae</taxon>
        <taxon>Marchantiales</taxon>
        <taxon>Ricciaceae</taxon>
        <taxon>Riccia</taxon>
    </lineage>
</organism>
<reference evidence="1 2" key="1">
    <citation type="submission" date="2024-09" db="EMBL/GenBank/DDBJ databases">
        <title>Chromosome-scale assembly of Riccia sorocarpa.</title>
        <authorList>
            <person name="Paukszto L."/>
        </authorList>
    </citation>
    <scope>NUCLEOTIDE SEQUENCE [LARGE SCALE GENOMIC DNA]</scope>
    <source>
        <strain evidence="1">LP-2024</strain>
        <tissue evidence="1">Aerial parts of the thallus</tissue>
    </source>
</reference>
<protein>
    <submittedName>
        <fullName evidence="1">Uncharacterized protein</fullName>
    </submittedName>
</protein>
<comment type="caution">
    <text evidence="1">The sequence shown here is derived from an EMBL/GenBank/DDBJ whole genome shotgun (WGS) entry which is preliminary data.</text>
</comment>
<accession>A0ABD3GIV0</accession>
<proteinExistence type="predicted"/>
<dbReference type="EMBL" id="JBJQOH010000008">
    <property type="protein sequence ID" value="KAL3677634.1"/>
    <property type="molecule type" value="Genomic_DNA"/>
</dbReference>
<evidence type="ECO:0000313" key="1">
    <source>
        <dbReference type="EMBL" id="KAL3677634.1"/>
    </source>
</evidence>